<evidence type="ECO:0000256" key="4">
    <source>
        <dbReference type="SAM" id="MobiDB-lite"/>
    </source>
</evidence>
<evidence type="ECO:0008006" key="7">
    <source>
        <dbReference type="Google" id="ProtNLM"/>
    </source>
</evidence>
<feature type="region of interest" description="Disordered" evidence="4">
    <location>
        <begin position="600"/>
        <end position="647"/>
    </location>
</feature>
<feature type="compositionally biased region" description="Pro residues" evidence="4">
    <location>
        <begin position="72"/>
        <end position="146"/>
    </location>
</feature>
<feature type="compositionally biased region" description="Basic and acidic residues" evidence="4">
    <location>
        <begin position="154"/>
        <end position="163"/>
    </location>
</feature>
<dbReference type="GO" id="GO:0006368">
    <property type="term" value="P:transcription elongation by RNA polymerase II"/>
    <property type="evidence" value="ECO:0007669"/>
    <property type="project" value="InterPro"/>
</dbReference>
<accession>A0AAX6E036</accession>
<proteinExistence type="inferred from homology"/>
<feature type="region of interest" description="Disordered" evidence="4">
    <location>
        <begin position="1"/>
        <end position="230"/>
    </location>
</feature>
<protein>
    <recommendedName>
        <fullName evidence="7">Protein PAF1 homolog</fullName>
    </recommendedName>
</protein>
<comment type="similarity">
    <text evidence="2">Belongs to the PAF1 family.</text>
</comment>
<gene>
    <name evidence="5" type="ORF">M6B38_216685</name>
</gene>
<dbReference type="InterPro" id="IPR007133">
    <property type="entry name" value="RNA_pol_II-assoc_Paf1"/>
</dbReference>
<dbReference type="Proteomes" id="UP001140949">
    <property type="component" value="Unassembled WGS sequence"/>
</dbReference>
<evidence type="ECO:0000256" key="3">
    <source>
        <dbReference type="ARBA" id="ARBA00023242"/>
    </source>
</evidence>
<evidence type="ECO:0000256" key="1">
    <source>
        <dbReference type="ARBA" id="ARBA00004123"/>
    </source>
</evidence>
<comment type="subcellular location">
    <subcellularLocation>
        <location evidence="1">Nucleus</location>
    </subcellularLocation>
</comment>
<feature type="compositionally biased region" description="Low complexity" evidence="4">
    <location>
        <begin position="41"/>
        <end position="50"/>
    </location>
</feature>
<evidence type="ECO:0000313" key="6">
    <source>
        <dbReference type="Proteomes" id="UP001140949"/>
    </source>
</evidence>
<dbReference type="GO" id="GO:0003682">
    <property type="term" value="F:chromatin binding"/>
    <property type="evidence" value="ECO:0007669"/>
    <property type="project" value="TreeGrafter"/>
</dbReference>
<feature type="compositionally biased region" description="Basic and acidic residues" evidence="4">
    <location>
        <begin position="170"/>
        <end position="180"/>
    </location>
</feature>
<dbReference type="Pfam" id="PF03985">
    <property type="entry name" value="Paf1"/>
    <property type="match status" value="1"/>
</dbReference>
<dbReference type="GO" id="GO:0016593">
    <property type="term" value="C:Cdc73/Paf1 complex"/>
    <property type="evidence" value="ECO:0007669"/>
    <property type="project" value="InterPro"/>
</dbReference>
<dbReference type="EMBL" id="JANAVB010040820">
    <property type="protein sequence ID" value="KAJ6797341.1"/>
    <property type="molecule type" value="Genomic_DNA"/>
</dbReference>
<dbReference type="PANTHER" id="PTHR23188">
    <property type="entry name" value="RNA POLYMERASE II-ASSOCIATED FACTOR 1 HOMOLOG"/>
    <property type="match status" value="1"/>
</dbReference>
<feature type="compositionally biased region" description="Pro residues" evidence="4">
    <location>
        <begin position="1"/>
        <end position="18"/>
    </location>
</feature>
<dbReference type="GO" id="GO:0000993">
    <property type="term" value="F:RNA polymerase II complex binding"/>
    <property type="evidence" value="ECO:0007669"/>
    <property type="project" value="TreeGrafter"/>
</dbReference>
<dbReference type="AlphaFoldDB" id="A0AAX6E036"/>
<sequence length="647" mass="73071">MASFRPFPPPSSFPPPPAAASNPNALPPPPPPNPSGHHHYQPQQQYNPHHSGYSRNPNPSYLPPRPHHPHQQFPPYPAAGPPSTYAPPPPPPPPAAAQNPPPPPPLYYPPPPSPPPPPPPPPPTQPLRPPPPPPSKKPSLPPPPPSRQQQQQKPRAETEEERRARKKREHERQRAEERRQQMLRQSQASVLQKTKDVRAAMAGGTGPGASRGAHHRPRPQPHPGSMAGSKMMDRRAGVGFLAGDRIENRLKKPTTFLCKLKFRNELPDPTAQPKLLSMNTNRDQYSKYSITSLEKMHKPKLYPEQDLGIPLDLLDISVYNTPDVCPPLAPEDEELLRDTEVAAPVKHEGIRIKERPTDKGVSWLVKTQYISPLSMDAAKLSLTEKQAKEMREAKEGRNVSLENLNSRERQIKAIQESFKASKLHPVHQSKPSLKPVEIMPLLPDLDRYDDRFVTVAFDSDPTADSEAYNKLDRYTRDEHESKAIMRSYAVNGSDPTKTEKFLAYMVPAPDELSKDIYDENEDVSYSWVREYHWDVRGDNIDDPTTFLVNFEEDEARYLPMPTKLVLQKKKAKEGRSGDGIEHYPVPSSVTVRRRAAVSVTELKESVQENRSQKRGRPTREDEFGTQQKFQRMENVDQFSGEEEDMSD</sequence>
<keyword evidence="6" id="KW-1185">Reference proteome</keyword>
<keyword evidence="3" id="KW-0539">Nucleus</keyword>
<organism evidence="5 6">
    <name type="scientific">Iris pallida</name>
    <name type="common">Sweet iris</name>
    <dbReference type="NCBI Taxonomy" id="29817"/>
    <lineage>
        <taxon>Eukaryota</taxon>
        <taxon>Viridiplantae</taxon>
        <taxon>Streptophyta</taxon>
        <taxon>Embryophyta</taxon>
        <taxon>Tracheophyta</taxon>
        <taxon>Spermatophyta</taxon>
        <taxon>Magnoliopsida</taxon>
        <taxon>Liliopsida</taxon>
        <taxon>Asparagales</taxon>
        <taxon>Iridaceae</taxon>
        <taxon>Iridoideae</taxon>
        <taxon>Irideae</taxon>
        <taxon>Iris</taxon>
    </lineage>
</organism>
<dbReference type="PANTHER" id="PTHR23188:SF12">
    <property type="entry name" value="RNA POLYMERASE II-ASSOCIATED FACTOR 1 HOMOLOG"/>
    <property type="match status" value="1"/>
</dbReference>
<comment type="caution">
    <text evidence="5">The sequence shown here is derived from an EMBL/GenBank/DDBJ whole genome shotgun (WGS) entry which is preliminary data.</text>
</comment>
<evidence type="ECO:0000256" key="2">
    <source>
        <dbReference type="ARBA" id="ARBA00007560"/>
    </source>
</evidence>
<reference evidence="5" key="1">
    <citation type="journal article" date="2023" name="GigaByte">
        <title>Genome assembly of the bearded iris, Iris pallida Lam.</title>
        <authorList>
            <person name="Bruccoleri R.E."/>
            <person name="Oakeley E.J."/>
            <person name="Faust A.M.E."/>
            <person name="Altorfer M."/>
            <person name="Dessus-Babus S."/>
            <person name="Burckhardt D."/>
            <person name="Oertli M."/>
            <person name="Naumann U."/>
            <person name="Petersen F."/>
            <person name="Wong J."/>
        </authorList>
    </citation>
    <scope>NUCLEOTIDE SEQUENCE</scope>
    <source>
        <strain evidence="5">GSM-AAB239-AS_SAM_17_03QT</strain>
    </source>
</reference>
<feature type="compositionally biased region" description="Polar residues" evidence="4">
    <location>
        <begin position="182"/>
        <end position="192"/>
    </location>
</feature>
<feature type="compositionally biased region" description="Pro residues" evidence="4">
    <location>
        <begin position="25"/>
        <end position="34"/>
    </location>
</feature>
<feature type="compositionally biased region" description="Basic and acidic residues" evidence="4">
    <location>
        <begin position="601"/>
        <end position="622"/>
    </location>
</feature>
<reference evidence="5" key="2">
    <citation type="submission" date="2023-04" db="EMBL/GenBank/DDBJ databases">
        <authorList>
            <person name="Bruccoleri R.E."/>
            <person name="Oakeley E.J."/>
            <person name="Faust A.-M."/>
            <person name="Dessus-Babus S."/>
            <person name="Altorfer M."/>
            <person name="Burckhardt D."/>
            <person name="Oertli M."/>
            <person name="Naumann U."/>
            <person name="Petersen F."/>
            <person name="Wong J."/>
        </authorList>
    </citation>
    <scope>NUCLEOTIDE SEQUENCE</scope>
    <source>
        <strain evidence="5">GSM-AAB239-AS_SAM_17_03QT</strain>
        <tissue evidence="5">Leaf</tissue>
    </source>
</reference>
<evidence type="ECO:0000313" key="5">
    <source>
        <dbReference type="EMBL" id="KAJ6797341.1"/>
    </source>
</evidence>
<name>A0AAX6E036_IRIPA</name>